<reference evidence="7 8" key="1">
    <citation type="journal article" date="2018" name="Int. J. Syst. Evol. Microbiol.">
        <title>Zhouia spongiae sp. nov., isolated from a marine sponge.</title>
        <authorList>
            <person name="Zhuang L."/>
            <person name="Lin B."/>
            <person name="Qin F."/>
            <person name="Luo L."/>
        </authorList>
    </citation>
    <scope>NUCLEOTIDE SEQUENCE [LARGE SCALE GENOMIC DNA]</scope>
    <source>
        <strain evidence="7 8">HN-Y44</strain>
    </source>
</reference>
<evidence type="ECO:0000256" key="6">
    <source>
        <dbReference type="NCBIfam" id="TIGR00152"/>
    </source>
</evidence>
<protein>
    <recommendedName>
        <fullName evidence="5 6">Dephospho-CoA kinase</fullName>
        <ecNumber evidence="5 6">2.7.1.24</ecNumber>
    </recommendedName>
    <alternativeName>
        <fullName evidence="5">Dephosphocoenzyme A kinase</fullName>
    </alternativeName>
</protein>
<dbReference type="Pfam" id="PF01121">
    <property type="entry name" value="CoaE"/>
    <property type="match status" value="1"/>
</dbReference>
<dbReference type="SUPFAM" id="SSF52540">
    <property type="entry name" value="P-loop containing nucleoside triphosphate hydrolases"/>
    <property type="match status" value="1"/>
</dbReference>
<evidence type="ECO:0000313" key="7">
    <source>
        <dbReference type="EMBL" id="UNY98224.1"/>
    </source>
</evidence>
<dbReference type="PROSITE" id="PS51219">
    <property type="entry name" value="DPCK"/>
    <property type="match status" value="1"/>
</dbReference>
<dbReference type="HAMAP" id="MF_00376">
    <property type="entry name" value="Dephospho_CoA_kinase"/>
    <property type="match status" value="1"/>
</dbReference>
<comment type="pathway">
    <text evidence="5">Cofactor biosynthesis; coenzyme A biosynthesis; CoA from (R)-pantothenate: step 5/5.</text>
</comment>
<keyword evidence="5" id="KW-0963">Cytoplasm</keyword>
<feature type="binding site" evidence="5">
    <location>
        <begin position="10"/>
        <end position="15"/>
    </location>
    <ligand>
        <name>ATP</name>
        <dbReference type="ChEBI" id="CHEBI:30616"/>
    </ligand>
</feature>
<dbReference type="PANTHER" id="PTHR10695:SF46">
    <property type="entry name" value="BIFUNCTIONAL COENZYME A SYNTHASE-RELATED"/>
    <property type="match status" value="1"/>
</dbReference>
<comment type="function">
    <text evidence="5">Catalyzes the phosphorylation of the 3'-hydroxyl group of dephosphocoenzyme A to form coenzyme A.</text>
</comment>
<evidence type="ECO:0000256" key="1">
    <source>
        <dbReference type="ARBA" id="ARBA00009018"/>
    </source>
</evidence>
<dbReference type="CDD" id="cd02022">
    <property type="entry name" value="DPCK"/>
    <property type="match status" value="1"/>
</dbReference>
<keyword evidence="2 5" id="KW-0547">Nucleotide-binding</keyword>
<organism evidence="7 8">
    <name type="scientific">Zhouia spongiae</name>
    <dbReference type="NCBI Taxonomy" id="2202721"/>
    <lineage>
        <taxon>Bacteria</taxon>
        <taxon>Pseudomonadati</taxon>
        <taxon>Bacteroidota</taxon>
        <taxon>Flavobacteriia</taxon>
        <taxon>Flavobacteriales</taxon>
        <taxon>Flavobacteriaceae</taxon>
        <taxon>Zhouia</taxon>
    </lineage>
</organism>
<keyword evidence="4 5" id="KW-0173">Coenzyme A biosynthesis</keyword>
<dbReference type="EC" id="2.7.1.24" evidence="5 6"/>
<keyword evidence="5 7" id="KW-0808">Transferase</keyword>
<keyword evidence="5 7" id="KW-0418">Kinase</keyword>
<comment type="similarity">
    <text evidence="1 5">Belongs to the CoaE family.</text>
</comment>
<dbReference type="Proteomes" id="UP000829476">
    <property type="component" value="Chromosome"/>
</dbReference>
<evidence type="ECO:0000256" key="5">
    <source>
        <dbReference type="HAMAP-Rule" id="MF_00376"/>
    </source>
</evidence>
<dbReference type="NCBIfam" id="TIGR00152">
    <property type="entry name" value="dephospho-CoA kinase"/>
    <property type="match status" value="1"/>
</dbReference>
<dbReference type="PANTHER" id="PTHR10695">
    <property type="entry name" value="DEPHOSPHO-COA KINASE-RELATED"/>
    <property type="match status" value="1"/>
</dbReference>
<keyword evidence="3 5" id="KW-0067">ATP-binding</keyword>
<sequence>MIVGLTGGIGSGKTTVAKIFEEIGVPVYIADKEAKLLMETSGEIRGGIIELLGEEAYTGNLPNSSYIASIVFNNKNKLDLLNAIIHPAVKKHFKEWYEKQKVPYVIKEVAILFETGSDKECDCTVLVTAPLEDRIKRVMERDQVSKEEVESRINNQWPDNEKIKLADYVVNNINLVKTKQCVTTLHHTLLAKSRPV</sequence>
<evidence type="ECO:0000313" key="8">
    <source>
        <dbReference type="Proteomes" id="UP000829476"/>
    </source>
</evidence>
<dbReference type="EMBL" id="CP094326">
    <property type="protein sequence ID" value="UNY98224.1"/>
    <property type="molecule type" value="Genomic_DNA"/>
</dbReference>
<evidence type="ECO:0000256" key="4">
    <source>
        <dbReference type="ARBA" id="ARBA00022993"/>
    </source>
</evidence>
<dbReference type="InterPro" id="IPR001977">
    <property type="entry name" value="Depp_CoAkinase"/>
</dbReference>
<gene>
    <name evidence="5 7" type="primary">coaE</name>
    <name evidence="7" type="ORF">MQE36_14170</name>
</gene>
<comment type="subcellular location">
    <subcellularLocation>
        <location evidence="5">Cytoplasm</location>
    </subcellularLocation>
</comment>
<dbReference type="Gene3D" id="3.40.50.300">
    <property type="entry name" value="P-loop containing nucleotide triphosphate hydrolases"/>
    <property type="match status" value="1"/>
</dbReference>
<evidence type="ECO:0000256" key="3">
    <source>
        <dbReference type="ARBA" id="ARBA00022840"/>
    </source>
</evidence>
<name>A0ABY3YK88_9FLAO</name>
<keyword evidence="8" id="KW-1185">Reference proteome</keyword>
<proteinExistence type="inferred from homology"/>
<dbReference type="GO" id="GO:0004140">
    <property type="term" value="F:dephospho-CoA kinase activity"/>
    <property type="evidence" value="ECO:0007669"/>
    <property type="project" value="UniProtKB-EC"/>
</dbReference>
<accession>A0ABY3YK88</accession>
<dbReference type="InterPro" id="IPR027417">
    <property type="entry name" value="P-loop_NTPase"/>
</dbReference>
<comment type="catalytic activity">
    <reaction evidence="5">
        <text>3'-dephospho-CoA + ATP = ADP + CoA + H(+)</text>
        <dbReference type="Rhea" id="RHEA:18245"/>
        <dbReference type="ChEBI" id="CHEBI:15378"/>
        <dbReference type="ChEBI" id="CHEBI:30616"/>
        <dbReference type="ChEBI" id="CHEBI:57287"/>
        <dbReference type="ChEBI" id="CHEBI:57328"/>
        <dbReference type="ChEBI" id="CHEBI:456216"/>
        <dbReference type="EC" id="2.7.1.24"/>
    </reaction>
</comment>
<evidence type="ECO:0000256" key="2">
    <source>
        <dbReference type="ARBA" id="ARBA00022741"/>
    </source>
</evidence>
<dbReference type="RefSeq" id="WP_242936631.1">
    <property type="nucleotide sequence ID" value="NZ_CP094326.1"/>
</dbReference>